<evidence type="ECO:0000313" key="1">
    <source>
        <dbReference type="EMBL" id="OQX00271.1"/>
    </source>
</evidence>
<accession>A0A1Y1Q921</accession>
<comment type="caution">
    <text evidence="1">The sequence shown here is derived from an EMBL/GenBank/DDBJ whole genome shotgun (WGS) entry which is preliminary data.</text>
</comment>
<dbReference type="EMBL" id="MTEJ01000664">
    <property type="protein sequence ID" value="OQX00271.1"/>
    <property type="molecule type" value="Genomic_DNA"/>
</dbReference>
<dbReference type="AlphaFoldDB" id="A0A1Y1Q921"/>
<sequence>MTTRQGITPDILPAGLSPVEKAKVSALMRKMGRDDFLLYACRLALGVKPTFRTTRPTTKTARKATIVEKIERNSGVTLRKSAFLDGWLDQVADLPDPHPDIADMTDDELLSFVNAEVKQYRAEQRALEATQASH</sequence>
<evidence type="ECO:0000313" key="2">
    <source>
        <dbReference type="Proteomes" id="UP000192491"/>
    </source>
</evidence>
<organism evidence="1 2">
    <name type="scientific">Thiothrix lacustris</name>
    <dbReference type="NCBI Taxonomy" id="525917"/>
    <lineage>
        <taxon>Bacteria</taxon>
        <taxon>Pseudomonadati</taxon>
        <taxon>Pseudomonadota</taxon>
        <taxon>Gammaproteobacteria</taxon>
        <taxon>Thiotrichales</taxon>
        <taxon>Thiotrichaceae</taxon>
        <taxon>Thiothrix</taxon>
    </lineage>
</organism>
<name>A0A1Y1Q921_9GAMM</name>
<gene>
    <name evidence="1" type="ORF">BWK73_49000</name>
</gene>
<protein>
    <submittedName>
        <fullName evidence="1">Uncharacterized protein</fullName>
    </submittedName>
</protein>
<dbReference type="Proteomes" id="UP000192491">
    <property type="component" value="Unassembled WGS sequence"/>
</dbReference>
<reference evidence="1 2" key="1">
    <citation type="submission" date="2017-01" db="EMBL/GenBank/DDBJ databases">
        <title>Novel large sulfur bacteria in the metagenomes of groundwater-fed chemosynthetic microbial mats in the Lake Huron basin.</title>
        <authorList>
            <person name="Sharrar A.M."/>
            <person name="Flood B.E."/>
            <person name="Bailey J.V."/>
            <person name="Jones D.S."/>
            <person name="Biddanda B."/>
            <person name="Ruberg S.A."/>
            <person name="Marcus D.N."/>
            <person name="Dick G.J."/>
        </authorList>
    </citation>
    <scope>NUCLEOTIDE SEQUENCE [LARGE SCALE GENOMIC DNA]</scope>
    <source>
        <strain evidence="1">A8</strain>
    </source>
</reference>
<proteinExistence type="predicted"/>